<reference evidence="2 3" key="1">
    <citation type="submission" date="2017-01" db="EMBL/GenBank/DDBJ databases">
        <title>The cable genome- insights into the physiology and evolution of filamentous bacteria capable of sulfide oxidation via long distance electron transfer.</title>
        <authorList>
            <person name="Schreiber L."/>
            <person name="Bjerg J.T."/>
            <person name="Boggild A."/>
            <person name="Van De Vossenberg J."/>
            <person name="Meysman F."/>
            <person name="Nielsen L.P."/>
            <person name="Schramm A."/>
            <person name="Kjeldsen K.U."/>
        </authorList>
    </citation>
    <scope>NUCLEOTIDE SEQUENCE [LARGE SCALE GENOMIC DNA]</scope>
    <source>
        <strain evidence="2">MCF</strain>
    </source>
</reference>
<dbReference type="Proteomes" id="UP000287853">
    <property type="component" value="Unassembled WGS sequence"/>
</dbReference>
<dbReference type="AlphaFoldDB" id="A0A3S3QIF0"/>
<feature type="compositionally biased region" description="Low complexity" evidence="1">
    <location>
        <begin position="29"/>
        <end position="40"/>
    </location>
</feature>
<name>A0A3S3QIF0_9BACT</name>
<proteinExistence type="predicted"/>
<keyword evidence="3" id="KW-1185">Reference proteome</keyword>
<evidence type="ECO:0000256" key="1">
    <source>
        <dbReference type="SAM" id="MobiDB-lite"/>
    </source>
</evidence>
<feature type="region of interest" description="Disordered" evidence="1">
    <location>
        <begin position="14"/>
        <end position="46"/>
    </location>
</feature>
<sequence length="46" mass="5423">MLCIISGRQMLPLQPLSPKHRNLRPPRMNRSLNLSLNLNRSRSRRT</sequence>
<accession>A0A3S3QIF0</accession>
<comment type="caution">
    <text evidence="2">The sequence shown here is derived from an EMBL/GenBank/DDBJ whole genome shotgun (WGS) entry which is preliminary data.</text>
</comment>
<protein>
    <submittedName>
        <fullName evidence="2">Uncharacterized protein</fullName>
    </submittedName>
</protein>
<evidence type="ECO:0000313" key="2">
    <source>
        <dbReference type="EMBL" id="RWX48250.1"/>
    </source>
</evidence>
<dbReference type="EMBL" id="MTKO01000002">
    <property type="protein sequence ID" value="RWX48250.1"/>
    <property type="molecule type" value="Genomic_DNA"/>
</dbReference>
<organism evidence="2 3">
    <name type="scientific">Candidatus Electrothrix aarhusensis</name>
    <dbReference type="NCBI Taxonomy" id="1859131"/>
    <lineage>
        <taxon>Bacteria</taxon>
        <taxon>Pseudomonadati</taxon>
        <taxon>Thermodesulfobacteriota</taxon>
        <taxon>Desulfobulbia</taxon>
        <taxon>Desulfobulbales</taxon>
        <taxon>Desulfobulbaceae</taxon>
        <taxon>Candidatus Electrothrix</taxon>
    </lineage>
</organism>
<gene>
    <name evidence="2" type="ORF">H206_05152</name>
</gene>
<evidence type="ECO:0000313" key="3">
    <source>
        <dbReference type="Proteomes" id="UP000287853"/>
    </source>
</evidence>